<evidence type="ECO:0000313" key="4">
    <source>
        <dbReference type="EMBL" id="MEK8026153.1"/>
    </source>
</evidence>
<proteinExistence type="predicted"/>
<gene>
    <name evidence="4" type="ORF">AACH11_09300</name>
</gene>
<feature type="compositionally biased region" description="Polar residues" evidence="2">
    <location>
        <begin position="121"/>
        <end position="134"/>
    </location>
</feature>
<organism evidence="4 5">
    <name type="scientific">Pseudaquabacterium rugosum</name>
    <dbReference type="NCBI Taxonomy" id="2984194"/>
    <lineage>
        <taxon>Bacteria</taxon>
        <taxon>Pseudomonadati</taxon>
        <taxon>Pseudomonadota</taxon>
        <taxon>Betaproteobacteria</taxon>
        <taxon>Burkholderiales</taxon>
        <taxon>Sphaerotilaceae</taxon>
        <taxon>Pseudaquabacterium</taxon>
    </lineage>
</organism>
<dbReference type="Proteomes" id="UP001368500">
    <property type="component" value="Unassembled WGS sequence"/>
</dbReference>
<dbReference type="PANTHER" id="PTHR36924">
    <property type="entry name" value="ANTITOXIN HIGA-1"/>
    <property type="match status" value="1"/>
</dbReference>
<dbReference type="InterPro" id="IPR013430">
    <property type="entry name" value="Toxin_antidote_HigA"/>
</dbReference>
<keyword evidence="1" id="KW-0238">DNA-binding</keyword>
<dbReference type="InterPro" id="IPR010982">
    <property type="entry name" value="Lambda_DNA-bd_dom_sf"/>
</dbReference>
<dbReference type="NCBIfam" id="TIGR02607">
    <property type="entry name" value="antidote_HigA"/>
    <property type="match status" value="1"/>
</dbReference>
<sequence length="134" mass="15058">MPAHAHARTLPLTPAGVPHRLPPHPGRFLERHYLRPLALTQSEAARRLGISRRRMHELVSGQRAMSADTAIRCALAFGLPAVQWLALQADWDVYQTWRDWRRRRATPRATADGRLPPTPASRPQRQNPGDSAVA</sequence>
<feature type="domain" description="HTH cro/C1-type" evidence="3">
    <location>
        <begin position="39"/>
        <end position="85"/>
    </location>
</feature>
<dbReference type="InterPro" id="IPR001387">
    <property type="entry name" value="Cro/C1-type_HTH"/>
</dbReference>
<reference evidence="4 5" key="1">
    <citation type="submission" date="2024-04" db="EMBL/GenBank/DDBJ databases">
        <title>Novel species of the genus Ideonella isolated from streams.</title>
        <authorList>
            <person name="Lu H."/>
        </authorList>
    </citation>
    <scope>NUCLEOTIDE SEQUENCE [LARGE SCALE GENOMIC DNA]</scope>
    <source>
        <strain evidence="4 5">BYS139W</strain>
    </source>
</reference>
<dbReference type="CDD" id="cd00093">
    <property type="entry name" value="HTH_XRE"/>
    <property type="match status" value="1"/>
</dbReference>
<dbReference type="SMART" id="SM00530">
    <property type="entry name" value="HTH_XRE"/>
    <property type="match status" value="1"/>
</dbReference>
<name>A0ABU9B8E3_9BURK</name>
<dbReference type="PROSITE" id="PS50943">
    <property type="entry name" value="HTH_CROC1"/>
    <property type="match status" value="1"/>
</dbReference>
<keyword evidence="5" id="KW-1185">Reference proteome</keyword>
<feature type="region of interest" description="Disordered" evidence="2">
    <location>
        <begin position="105"/>
        <end position="134"/>
    </location>
</feature>
<protein>
    <submittedName>
        <fullName evidence="4">HigA family addiction module antitoxin</fullName>
    </submittedName>
</protein>
<comment type="caution">
    <text evidence="4">The sequence shown here is derived from an EMBL/GenBank/DDBJ whole genome shotgun (WGS) entry which is preliminary data.</text>
</comment>
<evidence type="ECO:0000259" key="3">
    <source>
        <dbReference type="PROSITE" id="PS50943"/>
    </source>
</evidence>
<dbReference type="EMBL" id="JBBUTF010000007">
    <property type="protein sequence ID" value="MEK8026153.1"/>
    <property type="molecule type" value="Genomic_DNA"/>
</dbReference>
<feature type="region of interest" description="Disordered" evidence="2">
    <location>
        <begin position="1"/>
        <end position="21"/>
    </location>
</feature>
<dbReference type="RefSeq" id="WP_341373936.1">
    <property type="nucleotide sequence ID" value="NZ_JBBUTF010000007.1"/>
</dbReference>
<accession>A0ABU9B8E3</accession>
<dbReference type="PANTHER" id="PTHR36924:SF1">
    <property type="entry name" value="ANTITOXIN HIGA-1"/>
    <property type="match status" value="1"/>
</dbReference>
<dbReference type="SUPFAM" id="SSF47413">
    <property type="entry name" value="lambda repressor-like DNA-binding domains"/>
    <property type="match status" value="1"/>
</dbReference>
<evidence type="ECO:0000313" key="5">
    <source>
        <dbReference type="Proteomes" id="UP001368500"/>
    </source>
</evidence>
<dbReference type="Pfam" id="PF01381">
    <property type="entry name" value="HTH_3"/>
    <property type="match status" value="1"/>
</dbReference>
<evidence type="ECO:0000256" key="1">
    <source>
        <dbReference type="ARBA" id="ARBA00023125"/>
    </source>
</evidence>
<dbReference type="Gene3D" id="1.10.260.40">
    <property type="entry name" value="lambda repressor-like DNA-binding domains"/>
    <property type="match status" value="1"/>
</dbReference>
<evidence type="ECO:0000256" key="2">
    <source>
        <dbReference type="SAM" id="MobiDB-lite"/>
    </source>
</evidence>